<protein>
    <submittedName>
        <fullName evidence="1">Uncharacterized protein</fullName>
    </submittedName>
</protein>
<dbReference type="EMBL" id="CAKOFQ010006931">
    <property type="protein sequence ID" value="CAH1983055.1"/>
    <property type="molecule type" value="Genomic_DNA"/>
</dbReference>
<proteinExistence type="predicted"/>
<accession>A0A9P0KYV2</accession>
<gene>
    <name evidence="1" type="ORF">ACAOBT_LOCUS15351</name>
</gene>
<dbReference type="Proteomes" id="UP001152888">
    <property type="component" value="Unassembled WGS sequence"/>
</dbReference>
<keyword evidence="2" id="KW-1185">Reference proteome</keyword>
<dbReference type="AlphaFoldDB" id="A0A9P0KYV2"/>
<sequence>MTYRFLPFGGFFSDFGQILHVIFVKCCFGCIWRDSSATLIWKIHSQPSTLGATKDQQQSGAAWWSPRAAAVS</sequence>
<evidence type="ECO:0000313" key="1">
    <source>
        <dbReference type="EMBL" id="CAH1983055.1"/>
    </source>
</evidence>
<reference evidence="1" key="1">
    <citation type="submission" date="2022-03" db="EMBL/GenBank/DDBJ databases">
        <authorList>
            <person name="Sayadi A."/>
        </authorList>
    </citation>
    <scope>NUCLEOTIDE SEQUENCE</scope>
</reference>
<organism evidence="1 2">
    <name type="scientific">Acanthoscelides obtectus</name>
    <name type="common">Bean weevil</name>
    <name type="synonym">Bruchus obtectus</name>
    <dbReference type="NCBI Taxonomy" id="200917"/>
    <lineage>
        <taxon>Eukaryota</taxon>
        <taxon>Metazoa</taxon>
        <taxon>Ecdysozoa</taxon>
        <taxon>Arthropoda</taxon>
        <taxon>Hexapoda</taxon>
        <taxon>Insecta</taxon>
        <taxon>Pterygota</taxon>
        <taxon>Neoptera</taxon>
        <taxon>Endopterygota</taxon>
        <taxon>Coleoptera</taxon>
        <taxon>Polyphaga</taxon>
        <taxon>Cucujiformia</taxon>
        <taxon>Chrysomeloidea</taxon>
        <taxon>Chrysomelidae</taxon>
        <taxon>Bruchinae</taxon>
        <taxon>Bruchini</taxon>
        <taxon>Acanthoscelides</taxon>
    </lineage>
</organism>
<name>A0A9P0KYV2_ACAOB</name>
<evidence type="ECO:0000313" key="2">
    <source>
        <dbReference type="Proteomes" id="UP001152888"/>
    </source>
</evidence>
<comment type="caution">
    <text evidence="1">The sequence shown here is derived from an EMBL/GenBank/DDBJ whole genome shotgun (WGS) entry which is preliminary data.</text>
</comment>